<evidence type="ECO:0000313" key="2">
    <source>
        <dbReference type="Proteomes" id="UP001596472"/>
    </source>
</evidence>
<dbReference type="EMBL" id="JBHTBS010000011">
    <property type="protein sequence ID" value="MFC7338942.1"/>
    <property type="molecule type" value="Genomic_DNA"/>
</dbReference>
<evidence type="ECO:0000313" key="1">
    <source>
        <dbReference type="EMBL" id="MFC7338942.1"/>
    </source>
</evidence>
<dbReference type="RefSeq" id="WP_379714943.1">
    <property type="nucleotide sequence ID" value="NZ_JBHTBS010000011.1"/>
</dbReference>
<comment type="caution">
    <text evidence="1">The sequence shown here is derived from an EMBL/GenBank/DDBJ whole genome shotgun (WGS) entry which is preliminary data.</text>
</comment>
<organism evidence="1 2">
    <name type="scientific">Haloferula chungangensis</name>
    <dbReference type="NCBI Taxonomy" id="1048331"/>
    <lineage>
        <taxon>Bacteria</taxon>
        <taxon>Pseudomonadati</taxon>
        <taxon>Verrucomicrobiota</taxon>
        <taxon>Verrucomicrobiia</taxon>
        <taxon>Verrucomicrobiales</taxon>
        <taxon>Verrucomicrobiaceae</taxon>
        <taxon>Haloferula</taxon>
    </lineage>
</organism>
<dbReference type="InterPro" id="IPR020633">
    <property type="entry name" value="Thymidine_kinase_CS"/>
</dbReference>
<dbReference type="InterPro" id="IPR036909">
    <property type="entry name" value="Cyt_c-like_dom_sf"/>
</dbReference>
<dbReference type="PROSITE" id="PS00603">
    <property type="entry name" value="TK_CELLULAR_TYPE"/>
    <property type="match status" value="1"/>
</dbReference>
<dbReference type="Proteomes" id="UP001596472">
    <property type="component" value="Unassembled WGS sequence"/>
</dbReference>
<keyword evidence="2" id="KW-1185">Reference proteome</keyword>
<proteinExistence type="predicted"/>
<name>A0ABW2LD91_9BACT</name>
<dbReference type="SUPFAM" id="SSF46626">
    <property type="entry name" value="Cytochrome c"/>
    <property type="match status" value="1"/>
</dbReference>
<sequence length="90" mass="10260">MSDPIPEATPEMALEMGVEQEQLARGREMYLANCNRCHNRVLPETVDPEYWRGVMPHMARNAELSESQQEDVLIYLMAAHGTVHGLNLEH</sequence>
<protein>
    <submittedName>
        <fullName evidence="1">C-type cytochrome</fullName>
    </submittedName>
</protein>
<accession>A0ABW2LD91</accession>
<gene>
    <name evidence="1" type="ORF">ACFQY0_17225</name>
</gene>
<reference evidence="2" key="1">
    <citation type="journal article" date="2019" name="Int. J. Syst. Evol. Microbiol.">
        <title>The Global Catalogue of Microorganisms (GCM) 10K type strain sequencing project: providing services to taxonomists for standard genome sequencing and annotation.</title>
        <authorList>
            <consortium name="The Broad Institute Genomics Platform"/>
            <consortium name="The Broad Institute Genome Sequencing Center for Infectious Disease"/>
            <person name="Wu L."/>
            <person name="Ma J."/>
        </authorList>
    </citation>
    <scope>NUCLEOTIDE SEQUENCE [LARGE SCALE GENOMIC DNA]</scope>
    <source>
        <strain evidence="2">CGMCC 4.1467</strain>
    </source>
</reference>